<organism evidence="2 3">
    <name type="scientific">Cudoniella acicularis</name>
    <dbReference type="NCBI Taxonomy" id="354080"/>
    <lineage>
        <taxon>Eukaryota</taxon>
        <taxon>Fungi</taxon>
        <taxon>Dikarya</taxon>
        <taxon>Ascomycota</taxon>
        <taxon>Pezizomycotina</taxon>
        <taxon>Leotiomycetes</taxon>
        <taxon>Helotiales</taxon>
        <taxon>Tricladiaceae</taxon>
        <taxon>Cudoniella</taxon>
    </lineage>
</organism>
<evidence type="ECO:0000259" key="1">
    <source>
        <dbReference type="Pfam" id="PF06985"/>
    </source>
</evidence>
<feature type="domain" description="Heterokaryon incompatibility" evidence="1">
    <location>
        <begin position="104"/>
        <end position="253"/>
    </location>
</feature>
<dbReference type="OrthoDB" id="3556612at2759"/>
<comment type="caution">
    <text evidence="2">The sequence shown here is derived from an EMBL/GenBank/DDBJ whole genome shotgun (WGS) entry which is preliminary data.</text>
</comment>
<proteinExistence type="predicted"/>
<dbReference type="EMBL" id="JAAMPI010001025">
    <property type="protein sequence ID" value="KAF4627112.1"/>
    <property type="molecule type" value="Genomic_DNA"/>
</dbReference>
<dbReference type="PANTHER" id="PTHR24148:SF64">
    <property type="entry name" value="HETEROKARYON INCOMPATIBILITY DOMAIN-CONTAINING PROTEIN"/>
    <property type="match status" value="1"/>
</dbReference>
<protein>
    <recommendedName>
        <fullName evidence="1">Heterokaryon incompatibility domain-containing protein</fullName>
    </recommendedName>
</protein>
<reference evidence="2 3" key="1">
    <citation type="submission" date="2020-03" db="EMBL/GenBank/DDBJ databases">
        <title>Draft Genome Sequence of Cudoniella acicularis.</title>
        <authorList>
            <person name="Buettner E."/>
            <person name="Kellner H."/>
        </authorList>
    </citation>
    <scope>NUCLEOTIDE SEQUENCE [LARGE SCALE GENOMIC DNA]</scope>
    <source>
        <strain evidence="2 3">DSM 108380</strain>
    </source>
</reference>
<name>A0A8H4RF83_9HELO</name>
<dbReference type="Pfam" id="PF26639">
    <property type="entry name" value="Het-6_barrel"/>
    <property type="match status" value="1"/>
</dbReference>
<dbReference type="InterPro" id="IPR010730">
    <property type="entry name" value="HET"/>
</dbReference>
<dbReference type="PANTHER" id="PTHR24148">
    <property type="entry name" value="ANKYRIN REPEAT DOMAIN-CONTAINING PROTEIN 39 HOMOLOG-RELATED"/>
    <property type="match status" value="1"/>
</dbReference>
<sequence>MGAGEGNIVPEIHEIGVLLVYIKLSTRFACDKATPSHPFLSPSGSYQLKMPEPYENERIEKHNHPFREYAYQPLLLGDVRLLSIGTGSEELHITHASLNTAPSYTSVSYSWNGQQRDHDLHVDGQNLKVIKNLRNGLPHLIKQANTRFLWIDEICIDQKNDEEKALQIRLMREIYTKCQECLVWLGDRTLEADIAMDAIPRISQHLKLHDAVQVWEREGIAVGSPEVLDSSLWKGFVNLFSRPWFRRVWTFQECVLPDDVFFLSGSKVLAFADIEPLAMPLLHHLTSLQLFFHNAHLGEPGLHAGFLRVLRTAEFKSLNQKPKNCLDTLRLLYFTRPWIASNHLDKIYGILGLADSSLQDHLVVDYHSTDVQISRQVAQWYTSFGEDLFILNLASSFRRYEDGLPSWTPNFSRLGSHWCIGVIWPRFRTGMNKESVPRPFPSVLSGELHVRGFRVDQVTHVVSYSGKPNTNRAEKCRNILDWEETCLALSKSVFGETGIGVPDDHLEPNQGDYDSLKCFLKVNSTGQCLPPELEARNQDLAVQIRRLSQVSRLGKFFCTQNGRIGLGPISTRPQDQICIFYNGSTPFIIRQRPELGLKYQLVGDSYTYSLMNGEAFQSEIRQPDETFILI</sequence>
<keyword evidence="3" id="KW-1185">Reference proteome</keyword>
<evidence type="ECO:0000313" key="3">
    <source>
        <dbReference type="Proteomes" id="UP000566819"/>
    </source>
</evidence>
<dbReference type="InterPro" id="IPR052895">
    <property type="entry name" value="HetReg/Transcr_Mod"/>
</dbReference>
<evidence type="ECO:0000313" key="2">
    <source>
        <dbReference type="EMBL" id="KAF4627112.1"/>
    </source>
</evidence>
<dbReference type="Proteomes" id="UP000566819">
    <property type="component" value="Unassembled WGS sequence"/>
</dbReference>
<dbReference type="AlphaFoldDB" id="A0A8H4RF83"/>
<dbReference type="Pfam" id="PF06985">
    <property type="entry name" value="HET"/>
    <property type="match status" value="1"/>
</dbReference>
<gene>
    <name evidence="2" type="ORF">G7Y89_g11039</name>
</gene>
<accession>A0A8H4RF83</accession>